<keyword evidence="3" id="KW-0346">Stress response</keyword>
<gene>
    <name evidence="8" type="ORF">FNV43_RR19785</name>
</gene>
<reference evidence="8" key="1">
    <citation type="submission" date="2020-03" db="EMBL/GenBank/DDBJ databases">
        <title>A high-quality chromosome-level genome assembly of a woody plant with both climbing and erect habits, Rhamnella rubrinervis.</title>
        <authorList>
            <person name="Lu Z."/>
            <person name="Yang Y."/>
            <person name="Zhu X."/>
            <person name="Sun Y."/>
        </authorList>
    </citation>
    <scope>NUCLEOTIDE SEQUENCE</scope>
    <source>
        <strain evidence="8">BYM</strain>
        <tissue evidence="8">Leaf</tissue>
    </source>
</reference>
<dbReference type="PROSITE" id="PS51059">
    <property type="entry name" value="PARP_CATALYTIC"/>
    <property type="match status" value="1"/>
</dbReference>
<evidence type="ECO:0000256" key="4">
    <source>
        <dbReference type="ARBA" id="ARBA00023242"/>
    </source>
</evidence>
<keyword evidence="9" id="KW-1185">Reference proteome</keyword>
<dbReference type="GO" id="GO:0005634">
    <property type="term" value="C:nucleus"/>
    <property type="evidence" value="ECO:0007669"/>
    <property type="project" value="UniProtKB-SubCell"/>
</dbReference>
<proteinExistence type="predicted"/>
<evidence type="ECO:0008006" key="10">
    <source>
        <dbReference type="Google" id="ProtNLM"/>
    </source>
</evidence>
<evidence type="ECO:0000256" key="1">
    <source>
        <dbReference type="ARBA" id="ARBA00004123"/>
    </source>
</evidence>
<dbReference type="GO" id="GO:0003950">
    <property type="term" value="F:NAD+ poly-ADP-ribosyltransferase activity"/>
    <property type="evidence" value="ECO:0007669"/>
    <property type="project" value="InterPro"/>
</dbReference>
<dbReference type="InterPro" id="IPR044964">
    <property type="entry name" value="RCD1/SRO1-5"/>
</dbReference>
<dbReference type="Proteomes" id="UP000796880">
    <property type="component" value="Unassembled WGS sequence"/>
</dbReference>
<name>A0A8K0E574_9ROSA</name>
<dbReference type="SUPFAM" id="SSF56399">
    <property type="entry name" value="ADP-ribosylation"/>
    <property type="match status" value="1"/>
</dbReference>
<dbReference type="InterPro" id="IPR022003">
    <property type="entry name" value="RST"/>
</dbReference>
<dbReference type="OrthoDB" id="6133115at2759"/>
<sequence>MEYNGDQCRLSSVFSRGFGTLPSDCTSKEGFVDQFSRPDVGDSASETVPDQESSISDCESVTSGDNSEQFRFSNNGLVALVEGDKFHDLIKRRFISSLGSLGAQATVVAIHRNTFSSVLGQAWLQSFQIYSKAVERKCGGNANVKYAWYAPSSQDEISKIISHGFDHCGKSQNNGLHGCGAYLAPDDSPMECVKNLGVDKDGLRHLILCHVILGKAEIVNPGSQQCHPSCDEFDSGVDDFSAPKKYIVWCTHMNTRILPEYVISFRAPPCPEGSARIQEPFRKPKSPWMPFPALICALSKSLPQSTIDVISKYHREHRENKISRHELIQRVRQLAGDELLVSVIKTFRAKV</sequence>
<organism evidence="8 9">
    <name type="scientific">Rhamnella rubrinervis</name>
    <dbReference type="NCBI Taxonomy" id="2594499"/>
    <lineage>
        <taxon>Eukaryota</taxon>
        <taxon>Viridiplantae</taxon>
        <taxon>Streptophyta</taxon>
        <taxon>Embryophyta</taxon>
        <taxon>Tracheophyta</taxon>
        <taxon>Spermatophyta</taxon>
        <taxon>Magnoliopsida</taxon>
        <taxon>eudicotyledons</taxon>
        <taxon>Gunneridae</taxon>
        <taxon>Pentapetalae</taxon>
        <taxon>rosids</taxon>
        <taxon>fabids</taxon>
        <taxon>Rosales</taxon>
        <taxon>Rhamnaceae</taxon>
        <taxon>rhamnoid group</taxon>
        <taxon>Rhamneae</taxon>
        <taxon>Rhamnella</taxon>
    </lineage>
</organism>
<keyword evidence="4" id="KW-0539">Nucleus</keyword>
<feature type="region of interest" description="Disordered" evidence="5">
    <location>
        <begin position="38"/>
        <end position="62"/>
    </location>
</feature>
<evidence type="ECO:0000256" key="2">
    <source>
        <dbReference type="ARBA" id="ARBA00022473"/>
    </source>
</evidence>
<protein>
    <recommendedName>
        <fullName evidence="10">Inactive poly [ADP-ribose] polymerase SRO5</fullName>
    </recommendedName>
</protein>
<feature type="compositionally biased region" description="Polar residues" evidence="5">
    <location>
        <begin position="44"/>
        <end position="62"/>
    </location>
</feature>
<feature type="domain" description="PARP catalytic" evidence="6">
    <location>
        <begin position="64"/>
        <end position="286"/>
    </location>
</feature>
<evidence type="ECO:0000259" key="6">
    <source>
        <dbReference type="PROSITE" id="PS51059"/>
    </source>
</evidence>
<dbReference type="EMBL" id="VOIH02000009">
    <property type="protein sequence ID" value="KAF3437032.1"/>
    <property type="molecule type" value="Genomic_DNA"/>
</dbReference>
<dbReference type="InterPro" id="IPR012317">
    <property type="entry name" value="Poly(ADP-ribose)pol_cat_dom"/>
</dbReference>
<dbReference type="PROSITE" id="PS51879">
    <property type="entry name" value="RST"/>
    <property type="match status" value="1"/>
</dbReference>
<feature type="domain" description="RST" evidence="7">
    <location>
        <begin position="282"/>
        <end position="351"/>
    </location>
</feature>
<comment type="subcellular location">
    <subcellularLocation>
        <location evidence="1">Nucleus</location>
    </subcellularLocation>
</comment>
<dbReference type="Pfam" id="PF12174">
    <property type="entry name" value="RST"/>
    <property type="match status" value="1"/>
</dbReference>
<keyword evidence="2" id="KW-0217">Developmental protein</keyword>
<dbReference type="AlphaFoldDB" id="A0A8K0E574"/>
<dbReference type="PANTHER" id="PTHR32263:SF12">
    <property type="entry name" value="INACTIVE POLY [ADP-RIBOSE] POLYMERASE SRO4-RELATED"/>
    <property type="match status" value="1"/>
</dbReference>
<accession>A0A8K0E574</accession>
<evidence type="ECO:0000313" key="8">
    <source>
        <dbReference type="EMBL" id="KAF3437032.1"/>
    </source>
</evidence>
<evidence type="ECO:0000256" key="5">
    <source>
        <dbReference type="SAM" id="MobiDB-lite"/>
    </source>
</evidence>
<dbReference type="PANTHER" id="PTHR32263">
    <property type="entry name" value="INACTIVE POLY [ADP-RIBOSE] POLYMERASE SRO4-RELATED"/>
    <property type="match status" value="1"/>
</dbReference>
<evidence type="ECO:0000259" key="7">
    <source>
        <dbReference type="PROSITE" id="PS51879"/>
    </source>
</evidence>
<evidence type="ECO:0000313" key="9">
    <source>
        <dbReference type="Proteomes" id="UP000796880"/>
    </source>
</evidence>
<comment type="caution">
    <text evidence="8">The sequence shown here is derived from an EMBL/GenBank/DDBJ whole genome shotgun (WGS) entry which is preliminary data.</text>
</comment>
<evidence type="ECO:0000256" key="3">
    <source>
        <dbReference type="ARBA" id="ARBA00023016"/>
    </source>
</evidence>
<dbReference type="Gene3D" id="3.90.228.10">
    <property type="match status" value="1"/>
</dbReference>